<feature type="domain" description="C2H2-type" evidence="9">
    <location>
        <begin position="149"/>
        <end position="176"/>
    </location>
</feature>
<dbReference type="GO" id="GO:0008270">
    <property type="term" value="F:zinc ion binding"/>
    <property type="evidence" value="ECO:0007669"/>
    <property type="project" value="UniProtKB-KW"/>
</dbReference>
<gene>
    <name evidence="10" type="ORF">GWI33_014887</name>
</gene>
<comment type="similarity">
    <text evidence="2">Belongs to the krueppel C2H2-type zinc-finger protein family.</text>
</comment>
<keyword evidence="6" id="KW-0862">Zinc</keyword>
<dbReference type="GO" id="GO:0000981">
    <property type="term" value="F:DNA-binding transcription factor activity, RNA polymerase II-specific"/>
    <property type="evidence" value="ECO:0007669"/>
    <property type="project" value="TreeGrafter"/>
</dbReference>
<keyword evidence="5 8" id="KW-0863">Zinc-finger</keyword>
<feature type="domain" description="C2H2-type" evidence="9">
    <location>
        <begin position="178"/>
        <end position="201"/>
    </location>
</feature>
<dbReference type="PROSITE" id="PS50157">
    <property type="entry name" value="ZINC_FINGER_C2H2_2"/>
    <property type="match status" value="2"/>
</dbReference>
<reference evidence="10" key="1">
    <citation type="submission" date="2020-08" db="EMBL/GenBank/DDBJ databases">
        <title>Genome sequencing and assembly of the red palm weevil Rhynchophorus ferrugineus.</title>
        <authorList>
            <person name="Dias G.B."/>
            <person name="Bergman C.M."/>
            <person name="Manee M."/>
        </authorList>
    </citation>
    <scope>NUCLEOTIDE SEQUENCE</scope>
    <source>
        <strain evidence="10">AA-2017</strain>
        <tissue evidence="10">Whole larva</tissue>
    </source>
</reference>
<protein>
    <recommendedName>
        <fullName evidence="9">C2H2-type domain-containing protein</fullName>
    </recommendedName>
</protein>
<dbReference type="Pfam" id="PF00096">
    <property type="entry name" value="zf-C2H2"/>
    <property type="match status" value="1"/>
</dbReference>
<keyword evidence="4" id="KW-0677">Repeat</keyword>
<evidence type="ECO:0000256" key="7">
    <source>
        <dbReference type="ARBA" id="ARBA00023242"/>
    </source>
</evidence>
<accession>A0A834M6H1</accession>
<keyword evidence="7" id="KW-0539">Nucleus</keyword>
<evidence type="ECO:0000256" key="4">
    <source>
        <dbReference type="ARBA" id="ARBA00022737"/>
    </source>
</evidence>
<evidence type="ECO:0000256" key="2">
    <source>
        <dbReference type="ARBA" id="ARBA00006991"/>
    </source>
</evidence>
<evidence type="ECO:0000313" key="10">
    <source>
        <dbReference type="EMBL" id="KAF7272338.1"/>
    </source>
</evidence>
<comment type="subcellular location">
    <subcellularLocation>
        <location evidence="1">Nucleus</location>
    </subcellularLocation>
</comment>
<dbReference type="OrthoDB" id="6704928at2759"/>
<keyword evidence="3" id="KW-0479">Metal-binding</keyword>
<sequence length="218" mass="25569">MRSDENIRFEYESMSTVSEYVQKCCVSKKSLAATLFGGDSTSPPKKNFELRLVPIQLLNMKGKSFVLAKKAPEQTAGDSNTRLNKDTLEDDSTSIAINKKNSNNVMKQYKRRYTCECGKEFKRNQSLNNHRNFVCGQMKQIYCHMLFLFICAGCEKQYKHRRSLWLHQKYECGKKKSFVCQNCGKSFWHKQALQKHMNTRTCAFSKRTNNWENIYQQY</sequence>
<dbReference type="PANTHER" id="PTHR24409:SF331">
    <property type="entry name" value="ZINC FINGER PROTEIN 322A"/>
    <property type="match status" value="1"/>
</dbReference>
<evidence type="ECO:0000256" key="6">
    <source>
        <dbReference type="ARBA" id="ARBA00022833"/>
    </source>
</evidence>
<dbReference type="GO" id="GO:0005634">
    <property type="term" value="C:nucleus"/>
    <property type="evidence" value="ECO:0007669"/>
    <property type="project" value="UniProtKB-SubCell"/>
</dbReference>
<evidence type="ECO:0000256" key="3">
    <source>
        <dbReference type="ARBA" id="ARBA00022723"/>
    </source>
</evidence>
<dbReference type="PANTHER" id="PTHR24409">
    <property type="entry name" value="ZINC FINGER PROTEIN 142"/>
    <property type="match status" value="1"/>
</dbReference>
<dbReference type="AlphaFoldDB" id="A0A834M6H1"/>
<evidence type="ECO:0000259" key="9">
    <source>
        <dbReference type="PROSITE" id="PS50157"/>
    </source>
</evidence>
<keyword evidence="11" id="KW-1185">Reference proteome</keyword>
<dbReference type="Gene3D" id="3.30.160.60">
    <property type="entry name" value="Classic Zinc Finger"/>
    <property type="match status" value="1"/>
</dbReference>
<organism evidence="10 11">
    <name type="scientific">Rhynchophorus ferrugineus</name>
    <name type="common">Red palm weevil</name>
    <name type="synonym">Curculio ferrugineus</name>
    <dbReference type="NCBI Taxonomy" id="354439"/>
    <lineage>
        <taxon>Eukaryota</taxon>
        <taxon>Metazoa</taxon>
        <taxon>Ecdysozoa</taxon>
        <taxon>Arthropoda</taxon>
        <taxon>Hexapoda</taxon>
        <taxon>Insecta</taxon>
        <taxon>Pterygota</taxon>
        <taxon>Neoptera</taxon>
        <taxon>Endopterygota</taxon>
        <taxon>Coleoptera</taxon>
        <taxon>Polyphaga</taxon>
        <taxon>Cucujiformia</taxon>
        <taxon>Curculionidae</taxon>
        <taxon>Dryophthorinae</taxon>
        <taxon>Rhynchophorus</taxon>
    </lineage>
</organism>
<dbReference type="GO" id="GO:0000977">
    <property type="term" value="F:RNA polymerase II transcription regulatory region sequence-specific DNA binding"/>
    <property type="evidence" value="ECO:0007669"/>
    <property type="project" value="TreeGrafter"/>
</dbReference>
<evidence type="ECO:0000256" key="5">
    <source>
        <dbReference type="ARBA" id="ARBA00022771"/>
    </source>
</evidence>
<evidence type="ECO:0000256" key="8">
    <source>
        <dbReference type="PROSITE-ProRule" id="PRU00042"/>
    </source>
</evidence>
<proteinExistence type="inferred from homology"/>
<dbReference type="FunFam" id="3.30.160.60:FF:000100">
    <property type="entry name" value="Zinc finger 45-like"/>
    <property type="match status" value="1"/>
</dbReference>
<comment type="caution">
    <text evidence="10">The sequence shown here is derived from an EMBL/GenBank/DDBJ whole genome shotgun (WGS) entry which is preliminary data.</text>
</comment>
<dbReference type="SUPFAM" id="SSF57667">
    <property type="entry name" value="beta-beta-alpha zinc fingers"/>
    <property type="match status" value="1"/>
</dbReference>
<dbReference type="InterPro" id="IPR036236">
    <property type="entry name" value="Znf_C2H2_sf"/>
</dbReference>
<evidence type="ECO:0000256" key="1">
    <source>
        <dbReference type="ARBA" id="ARBA00004123"/>
    </source>
</evidence>
<dbReference type="InterPro" id="IPR013087">
    <property type="entry name" value="Znf_C2H2_type"/>
</dbReference>
<dbReference type="Proteomes" id="UP000625711">
    <property type="component" value="Unassembled WGS sequence"/>
</dbReference>
<evidence type="ECO:0000313" key="11">
    <source>
        <dbReference type="Proteomes" id="UP000625711"/>
    </source>
</evidence>
<name>A0A834M6H1_RHYFE</name>
<dbReference type="EMBL" id="JAACXV010013785">
    <property type="protein sequence ID" value="KAF7272338.1"/>
    <property type="molecule type" value="Genomic_DNA"/>
</dbReference>